<accession>A4QMF2</accession>
<dbReference type="EMBL" id="AY228468">
    <property type="protein sequence ID" value="ABP35489.1"/>
    <property type="molecule type" value="Genomic_DNA"/>
</dbReference>
<name>A4QMF2_PINKO</name>
<keyword evidence="1" id="KW-0934">Plastid</keyword>
<dbReference type="RefSeq" id="YP_001152249.1">
    <property type="nucleotide sequence ID" value="NC_004677.2"/>
</dbReference>
<organism evidence="1">
    <name type="scientific">Pinus koraiensis</name>
    <name type="common">Korean pine</name>
    <dbReference type="NCBI Taxonomy" id="88728"/>
    <lineage>
        <taxon>Eukaryota</taxon>
        <taxon>Viridiplantae</taxon>
        <taxon>Streptophyta</taxon>
        <taxon>Embryophyta</taxon>
        <taxon>Tracheophyta</taxon>
        <taxon>Spermatophyta</taxon>
        <taxon>Pinopsida</taxon>
        <taxon>Pinidae</taxon>
        <taxon>Conifers I</taxon>
        <taxon>Pinales</taxon>
        <taxon>Pinaceae</taxon>
        <taxon>Pinus</taxon>
        <taxon>Pinus subgen. Strobus</taxon>
    </lineage>
</organism>
<geneLocation type="chloroplast" evidence="1"/>
<dbReference type="GeneID" id="5048597"/>
<keyword evidence="1" id="KW-0150">Chloroplast</keyword>
<proteinExistence type="predicted"/>
<protein>
    <submittedName>
        <fullName evidence="1">ORF42f</fullName>
    </submittedName>
</protein>
<dbReference type="AlphaFoldDB" id="A4QMF2"/>
<sequence>MLSLRNRLTPFALSWYNPLPAELSLFHRSTETRYRTDASSSL</sequence>
<evidence type="ECO:0000313" key="1">
    <source>
        <dbReference type="EMBL" id="ABP35489.1"/>
    </source>
</evidence>
<reference evidence="1" key="1">
    <citation type="submission" date="2007-04" db="EMBL/GenBank/DDBJ databases">
        <authorList>
            <person name="Noh E.W."/>
            <person name="Lee J.S."/>
            <person name="Choi Y.I."/>
            <person name="Han M.S."/>
            <person name="Yi Y.S."/>
            <person name="Han S.U."/>
        </authorList>
    </citation>
    <scope>NUCLEOTIDE SEQUENCE</scope>
</reference>